<accession>F2S1W4</accession>
<dbReference type="HOGENOM" id="CLU_160187_0_0_1"/>
<evidence type="ECO:0000313" key="2">
    <source>
        <dbReference type="EMBL" id="EGD97563.1"/>
    </source>
</evidence>
<evidence type="ECO:0000313" key="3">
    <source>
        <dbReference type="Proteomes" id="UP000009172"/>
    </source>
</evidence>
<name>F2S1W4_TRIT1</name>
<dbReference type="EMBL" id="GG698502">
    <property type="protein sequence ID" value="EGD97563.1"/>
    <property type="molecule type" value="Genomic_DNA"/>
</dbReference>
<protein>
    <submittedName>
        <fullName evidence="2">Uncharacterized protein</fullName>
    </submittedName>
</protein>
<proteinExistence type="predicted"/>
<gene>
    <name evidence="2" type="ORF">TESG_08496</name>
</gene>
<feature type="compositionally biased region" description="Polar residues" evidence="1">
    <location>
        <begin position="76"/>
        <end position="91"/>
    </location>
</feature>
<keyword evidence="3" id="KW-1185">Reference proteome</keyword>
<feature type="region of interest" description="Disordered" evidence="1">
    <location>
        <begin position="34"/>
        <end position="98"/>
    </location>
</feature>
<reference evidence="3" key="1">
    <citation type="journal article" date="2012" name="MBio">
        <title>Comparative genome analysis of Trichophyton rubrum and related dermatophytes reveals candidate genes involved in infection.</title>
        <authorList>
            <person name="Martinez D.A."/>
            <person name="Oliver B.G."/>
            <person name="Graeser Y."/>
            <person name="Goldberg J.M."/>
            <person name="Li W."/>
            <person name="Martinez-Rossi N.M."/>
            <person name="Monod M."/>
            <person name="Shelest E."/>
            <person name="Barton R.C."/>
            <person name="Birch E."/>
            <person name="Brakhage A.A."/>
            <person name="Chen Z."/>
            <person name="Gurr S.J."/>
            <person name="Heiman D."/>
            <person name="Heitman J."/>
            <person name="Kosti I."/>
            <person name="Rossi A."/>
            <person name="Saif S."/>
            <person name="Samalova M."/>
            <person name="Saunders C.W."/>
            <person name="Shea T."/>
            <person name="Summerbell R.C."/>
            <person name="Xu J."/>
            <person name="Young S."/>
            <person name="Zeng Q."/>
            <person name="Birren B.W."/>
            <person name="Cuomo C.A."/>
            <person name="White T.C."/>
        </authorList>
    </citation>
    <scope>NUCLEOTIDE SEQUENCE [LARGE SCALE GENOMIC DNA]</scope>
    <source>
        <strain evidence="3">CBS 112818</strain>
    </source>
</reference>
<dbReference type="AlphaFoldDB" id="F2S1W4"/>
<sequence length="129" mass="14528">MARRTRRRVQRSVVVDIIINSSIAPSVPRRYLGQERGSLVGQGRTTTTTTRRRKEEKLAKEKKTEQAGRGDVVSPAATSLLNTRTSHATTSRMERLLSRDAREQPYQIEYRCMKILLTSKGQGGGSRLN</sequence>
<evidence type="ECO:0000256" key="1">
    <source>
        <dbReference type="SAM" id="MobiDB-lite"/>
    </source>
</evidence>
<dbReference type="Proteomes" id="UP000009172">
    <property type="component" value="Unassembled WGS sequence"/>
</dbReference>
<organism evidence="2 3">
    <name type="scientific">Trichophyton tonsurans (strain CBS 112818)</name>
    <name type="common">Scalp ringworm fungus</name>
    <dbReference type="NCBI Taxonomy" id="647933"/>
    <lineage>
        <taxon>Eukaryota</taxon>
        <taxon>Fungi</taxon>
        <taxon>Dikarya</taxon>
        <taxon>Ascomycota</taxon>
        <taxon>Pezizomycotina</taxon>
        <taxon>Eurotiomycetes</taxon>
        <taxon>Eurotiomycetidae</taxon>
        <taxon>Onygenales</taxon>
        <taxon>Arthrodermataceae</taxon>
        <taxon>Trichophyton</taxon>
    </lineage>
</organism>
<feature type="compositionally biased region" description="Basic and acidic residues" evidence="1">
    <location>
        <begin position="53"/>
        <end position="68"/>
    </location>
</feature>